<dbReference type="PANTHER" id="PTHR10666">
    <property type="entry name" value="UBIQUITIN"/>
    <property type="match status" value="1"/>
</dbReference>
<dbReference type="PRINTS" id="PR00348">
    <property type="entry name" value="UBIQUITIN"/>
</dbReference>
<evidence type="ECO:0000256" key="5">
    <source>
        <dbReference type="ARBA" id="ARBA00022980"/>
    </source>
</evidence>
<dbReference type="EMBL" id="JACASE010000012">
    <property type="protein sequence ID" value="KAF6421643.1"/>
    <property type="molecule type" value="Genomic_DNA"/>
</dbReference>
<evidence type="ECO:0000256" key="3">
    <source>
        <dbReference type="ARBA" id="ARBA00022499"/>
    </source>
</evidence>
<evidence type="ECO:0000256" key="4">
    <source>
        <dbReference type="ARBA" id="ARBA00022833"/>
    </source>
</evidence>
<dbReference type="PROSITE" id="PS00299">
    <property type="entry name" value="UBIQUITIN_1"/>
    <property type="match status" value="1"/>
</dbReference>
<name>A0A7J8DEU2_ROUAE</name>
<dbReference type="InterPro" id="IPR011332">
    <property type="entry name" value="Ribosomal_zn-bd"/>
</dbReference>
<comment type="subunit">
    <text evidence="9">Part of the 40S ribosomal subunit. Part of the small subunit (SSU) processome, composed of more than 70 proteins and the RNA chaperone small nucleolar RNA (snoRNA) U3.</text>
</comment>
<comment type="similarity">
    <text evidence="1">In the N-terminal section; belongs to the ubiquitin family.</text>
</comment>
<organism evidence="11 12">
    <name type="scientific">Rousettus aegyptiacus</name>
    <name type="common">Egyptian fruit bat</name>
    <name type="synonym">Pteropus aegyptiacus</name>
    <dbReference type="NCBI Taxonomy" id="9407"/>
    <lineage>
        <taxon>Eukaryota</taxon>
        <taxon>Metazoa</taxon>
        <taxon>Chordata</taxon>
        <taxon>Craniata</taxon>
        <taxon>Vertebrata</taxon>
        <taxon>Euteleostomi</taxon>
        <taxon>Mammalia</taxon>
        <taxon>Eutheria</taxon>
        <taxon>Laurasiatheria</taxon>
        <taxon>Chiroptera</taxon>
        <taxon>Yinpterochiroptera</taxon>
        <taxon>Pteropodoidea</taxon>
        <taxon>Pteropodidae</taxon>
        <taxon>Rousettinae</taxon>
        <taxon>Rousettus</taxon>
    </lineage>
</organism>
<dbReference type="InterPro" id="IPR000626">
    <property type="entry name" value="Ubiquitin-like_dom"/>
</dbReference>
<evidence type="ECO:0000259" key="10">
    <source>
        <dbReference type="PROSITE" id="PS50053"/>
    </source>
</evidence>
<keyword evidence="6" id="KW-0687">Ribonucleoprotein</keyword>
<keyword evidence="5" id="KW-0689">Ribosomal protein</keyword>
<dbReference type="InterPro" id="IPR038582">
    <property type="entry name" value="Ribosomal_eS31_euk-type_sf"/>
</dbReference>
<dbReference type="GO" id="GO:0005840">
    <property type="term" value="C:ribosome"/>
    <property type="evidence" value="ECO:0007669"/>
    <property type="project" value="UniProtKB-KW"/>
</dbReference>
<dbReference type="Pfam" id="PF00240">
    <property type="entry name" value="ubiquitin"/>
    <property type="match status" value="1"/>
</dbReference>
<comment type="caution">
    <text evidence="11">The sequence shown here is derived from an EMBL/GenBank/DDBJ whole genome shotgun (WGS) entry which is preliminary data.</text>
</comment>
<protein>
    <recommendedName>
        <fullName evidence="7">Ubiquitin-ribosomal protein eS31 fusion protein</fullName>
    </recommendedName>
</protein>
<evidence type="ECO:0000256" key="7">
    <source>
        <dbReference type="ARBA" id="ARBA00035296"/>
    </source>
</evidence>
<reference evidence="11 12" key="1">
    <citation type="journal article" date="2020" name="Nature">
        <title>Six reference-quality genomes reveal evolution of bat adaptations.</title>
        <authorList>
            <person name="Jebb D."/>
            <person name="Huang Z."/>
            <person name="Pippel M."/>
            <person name="Hughes G.M."/>
            <person name="Lavrichenko K."/>
            <person name="Devanna P."/>
            <person name="Winkler S."/>
            <person name="Jermiin L.S."/>
            <person name="Skirmuntt E.C."/>
            <person name="Katzourakis A."/>
            <person name="Burkitt-Gray L."/>
            <person name="Ray D.A."/>
            <person name="Sullivan K.A.M."/>
            <person name="Roscito J.G."/>
            <person name="Kirilenko B.M."/>
            <person name="Davalos L.M."/>
            <person name="Corthals A.P."/>
            <person name="Power M.L."/>
            <person name="Jones G."/>
            <person name="Ransome R.D."/>
            <person name="Dechmann D.K.N."/>
            <person name="Locatelli A.G."/>
            <person name="Puechmaille S.J."/>
            <person name="Fedrigo O."/>
            <person name="Jarvis E.D."/>
            <person name="Hiller M."/>
            <person name="Vernes S.C."/>
            <person name="Myers E.W."/>
            <person name="Teeling E.C."/>
        </authorList>
    </citation>
    <scope>NUCLEOTIDE SEQUENCE [LARGE SCALE GENOMIC DNA]</scope>
    <source>
        <strain evidence="11">MRouAeg1</strain>
        <tissue evidence="11">Muscle</tissue>
    </source>
</reference>
<dbReference type="FunFam" id="3.10.20.90:FF:000160">
    <property type="entry name" value="Polyubiquitin-C"/>
    <property type="match status" value="1"/>
</dbReference>
<keyword evidence="3" id="KW-1017">Isopeptide bond</keyword>
<dbReference type="SMART" id="SM00213">
    <property type="entry name" value="UBQ"/>
    <property type="match status" value="1"/>
</dbReference>
<dbReference type="AlphaFoldDB" id="A0A7J8DEU2"/>
<dbReference type="InterPro" id="IPR029071">
    <property type="entry name" value="Ubiquitin-like_domsf"/>
</dbReference>
<evidence type="ECO:0000256" key="8">
    <source>
        <dbReference type="ARBA" id="ARBA00045528"/>
    </source>
</evidence>
<accession>A0A7J8DEU2</accession>
<dbReference type="GO" id="GO:0006412">
    <property type="term" value="P:translation"/>
    <property type="evidence" value="ECO:0007669"/>
    <property type="project" value="InterPro"/>
</dbReference>
<dbReference type="InterPro" id="IPR002906">
    <property type="entry name" value="Ribosomal_eS31"/>
</dbReference>
<dbReference type="GO" id="GO:1990904">
    <property type="term" value="C:ribonucleoprotein complex"/>
    <property type="evidence" value="ECO:0007669"/>
    <property type="project" value="UniProtKB-KW"/>
</dbReference>
<dbReference type="SMART" id="SM01402">
    <property type="entry name" value="Ribosomal_S27"/>
    <property type="match status" value="1"/>
</dbReference>
<dbReference type="Gene3D" id="6.20.50.150">
    <property type="match status" value="1"/>
</dbReference>
<dbReference type="SUPFAM" id="SSF57829">
    <property type="entry name" value="Zn-binding ribosomal proteins"/>
    <property type="match status" value="1"/>
</dbReference>
<dbReference type="InterPro" id="IPR050158">
    <property type="entry name" value="Ubiquitin_ubiquitin-like"/>
</dbReference>
<evidence type="ECO:0000313" key="11">
    <source>
        <dbReference type="EMBL" id="KAF6421643.1"/>
    </source>
</evidence>
<evidence type="ECO:0000256" key="1">
    <source>
        <dbReference type="ARBA" id="ARBA00008373"/>
    </source>
</evidence>
<evidence type="ECO:0000256" key="9">
    <source>
        <dbReference type="ARBA" id="ARBA00046676"/>
    </source>
</evidence>
<proteinExistence type="inferred from homology"/>
<evidence type="ECO:0000313" key="12">
    <source>
        <dbReference type="Proteomes" id="UP000593571"/>
    </source>
</evidence>
<keyword evidence="4" id="KW-0862">Zinc</keyword>
<keyword evidence="12" id="KW-1185">Reference proteome</keyword>
<dbReference type="PROSITE" id="PS50053">
    <property type="entry name" value="UBIQUITIN_2"/>
    <property type="match status" value="1"/>
</dbReference>
<dbReference type="Proteomes" id="UP000593571">
    <property type="component" value="Unassembled WGS sequence"/>
</dbReference>
<comment type="function">
    <text evidence="8">Component of the 40S subunit of the ribosome. Part of the small subunit (SSU) processome, first precursor of the small eukaryotic ribosomal subunit. During the assembly of the SSU processome in the nucleolus, many ribosome biogenesis factors, an RNA chaperone and ribosomal proteins associate with the nascent pre-rRNA and work in concert to generate RNA folding, modifications, rearrangements and cleavage as well as targeted degradation of pre-ribosomal RNA by the RNA exosome.</text>
</comment>
<dbReference type="Pfam" id="PF01599">
    <property type="entry name" value="Ribosomal_S27"/>
    <property type="match status" value="1"/>
</dbReference>
<gene>
    <name evidence="11" type="ORF">HJG63_000542</name>
</gene>
<comment type="similarity">
    <text evidence="2">In the C-terminal section; belongs to the eukaryotic ribosomal protein eS31 family.</text>
</comment>
<sequence length="155" mass="17700">MQMFLKTLTGKTVILEIEALVTIENVKAKIQEKEGIPSDQQGLIFAGKQLEDGCTLSDYHIQKEFTLHLALRLHGGTKKRKKSYTTFKKNKYKRRKVKLAVLKYCKVNENGKISCLCQECPSNECGDGVFVANHFDRHYCGKCCLAYCFNKPEDK</sequence>
<dbReference type="InterPro" id="IPR019954">
    <property type="entry name" value="Ubiquitin_CS"/>
</dbReference>
<evidence type="ECO:0000256" key="6">
    <source>
        <dbReference type="ARBA" id="ARBA00023274"/>
    </source>
</evidence>
<dbReference type="GO" id="GO:0003735">
    <property type="term" value="F:structural constituent of ribosome"/>
    <property type="evidence" value="ECO:0007669"/>
    <property type="project" value="InterPro"/>
</dbReference>
<feature type="domain" description="Ubiquitin-like" evidence="10">
    <location>
        <begin position="1"/>
        <end position="76"/>
    </location>
</feature>
<dbReference type="SUPFAM" id="SSF54236">
    <property type="entry name" value="Ubiquitin-like"/>
    <property type="match status" value="1"/>
</dbReference>
<evidence type="ECO:0000256" key="2">
    <source>
        <dbReference type="ARBA" id="ARBA00009891"/>
    </source>
</evidence>
<dbReference type="InterPro" id="IPR019956">
    <property type="entry name" value="Ubiquitin_dom"/>
</dbReference>
<dbReference type="Gene3D" id="3.10.20.90">
    <property type="entry name" value="Phosphatidylinositol 3-kinase Catalytic Subunit, Chain A, domain 1"/>
    <property type="match status" value="1"/>
</dbReference>